<organism evidence="2 3">
    <name type="scientific">Methanothermobacter defluvii</name>
    <dbReference type="NCBI Taxonomy" id="49339"/>
    <lineage>
        <taxon>Archaea</taxon>
        <taxon>Methanobacteriati</taxon>
        <taxon>Methanobacteriota</taxon>
        <taxon>Methanomada group</taxon>
        <taxon>Methanobacteria</taxon>
        <taxon>Methanobacteriales</taxon>
        <taxon>Methanobacteriaceae</taxon>
        <taxon>Methanothermobacter</taxon>
    </lineage>
</organism>
<dbReference type="NCBIfam" id="NF038032">
    <property type="entry name" value="CehA_McbA_metalo"/>
    <property type="match status" value="1"/>
</dbReference>
<dbReference type="GO" id="GO:0035312">
    <property type="term" value="F:5'-3' DNA exonuclease activity"/>
    <property type="evidence" value="ECO:0007669"/>
    <property type="project" value="TreeGrafter"/>
</dbReference>
<keyword evidence="3" id="KW-1185">Reference proteome</keyword>
<dbReference type="InterPro" id="IPR003141">
    <property type="entry name" value="Pol/His_phosphatase_N"/>
</dbReference>
<sequence>MIRIDPHIHSVYSGDARGTPREILRRASAVGLDAVAVADHNTMKGSIIALKESRGMGITVVPAMELSTSAGHIVALGIQEEISRGLTPVETLDEIHDQDGVAIIPHPFVRYRQGLFVNERNIRVDAIETLNSRYIVGYSNWRARKFARKRGIPEIGASDAHFLEAVGSSFTLVDSEGEADDIVRAILKGKTEPAGSRTPLPLIVREVINKKLLGRMRDYV</sequence>
<evidence type="ECO:0000259" key="1">
    <source>
        <dbReference type="SMART" id="SM00481"/>
    </source>
</evidence>
<dbReference type="SUPFAM" id="SSF89550">
    <property type="entry name" value="PHP domain-like"/>
    <property type="match status" value="1"/>
</dbReference>
<name>A0A371NDH8_9EURY</name>
<protein>
    <recommendedName>
        <fullName evidence="1">Polymerase/histidinol phosphatase N-terminal domain-containing protein</fullName>
    </recommendedName>
</protein>
<dbReference type="Gene3D" id="3.20.20.140">
    <property type="entry name" value="Metal-dependent hydrolases"/>
    <property type="match status" value="1"/>
</dbReference>
<accession>A0A371NDH8</accession>
<gene>
    <name evidence="2" type="ORF">C7452_1426</name>
</gene>
<dbReference type="RefSeq" id="WP_173402637.1">
    <property type="nucleotide sequence ID" value="NZ_QREL01000002.1"/>
</dbReference>
<dbReference type="InterPro" id="IPR004013">
    <property type="entry name" value="PHP_dom"/>
</dbReference>
<dbReference type="GeneID" id="82297909"/>
<dbReference type="EMBL" id="QREL01000002">
    <property type="protein sequence ID" value="REE26460.1"/>
    <property type="molecule type" value="Genomic_DNA"/>
</dbReference>
<dbReference type="Pfam" id="PF02811">
    <property type="entry name" value="PHP"/>
    <property type="match status" value="1"/>
</dbReference>
<evidence type="ECO:0000313" key="2">
    <source>
        <dbReference type="EMBL" id="REE26460.1"/>
    </source>
</evidence>
<dbReference type="InterPro" id="IPR052018">
    <property type="entry name" value="PHP_domain"/>
</dbReference>
<dbReference type="CDD" id="cd07432">
    <property type="entry name" value="PHP_HisPPase"/>
    <property type="match status" value="1"/>
</dbReference>
<dbReference type="PANTHER" id="PTHR42924">
    <property type="entry name" value="EXONUCLEASE"/>
    <property type="match status" value="1"/>
</dbReference>
<dbReference type="InterPro" id="IPR016195">
    <property type="entry name" value="Pol/histidinol_Pase-like"/>
</dbReference>
<dbReference type="SMART" id="SM00481">
    <property type="entry name" value="POLIIIAc"/>
    <property type="match status" value="1"/>
</dbReference>
<comment type="caution">
    <text evidence="2">The sequence shown here is derived from an EMBL/GenBank/DDBJ whole genome shotgun (WGS) entry which is preliminary data.</text>
</comment>
<dbReference type="Pfam" id="PF13263">
    <property type="entry name" value="PHP_C"/>
    <property type="match status" value="1"/>
</dbReference>
<proteinExistence type="predicted"/>
<reference evidence="2 3" key="1">
    <citation type="submission" date="2018-07" db="EMBL/GenBank/DDBJ databases">
        <title>Genomic Encyclopedia of Type Strains, Phase IV (KMG-IV): sequencing the most valuable type-strain genomes for metagenomic binning, comparative biology and taxonomic classification.</title>
        <authorList>
            <person name="Goeker M."/>
        </authorList>
    </citation>
    <scope>NUCLEOTIDE SEQUENCE [LARGE SCALE GENOMIC DNA]</scope>
    <source>
        <strain evidence="2 3">DSM 7466</strain>
    </source>
</reference>
<feature type="domain" description="Polymerase/histidinol phosphatase N-terminal" evidence="1">
    <location>
        <begin position="4"/>
        <end position="70"/>
    </location>
</feature>
<dbReference type="AlphaFoldDB" id="A0A371NDH8"/>
<dbReference type="GO" id="GO:0004534">
    <property type="term" value="F:5'-3' RNA exonuclease activity"/>
    <property type="evidence" value="ECO:0007669"/>
    <property type="project" value="TreeGrafter"/>
</dbReference>
<evidence type="ECO:0000313" key="3">
    <source>
        <dbReference type="Proteomes" id="UP000256864"/>
    </source>
</evidence>
<dbReference type="Proteomes" id="UP000256864">
    <property type="component" value="Unassembled WGS sequence"/>
</dbReference>
<dbReference type="PANTHER" id="PTHR42924:SF3">
    <property type="entry name" value="POLYMERASE_HISTIDINOL PHOSPHATASE N-TERMINAL DOMAIN-CONTAINING PROTEIN"/>
    <property type="match status" value="1"/>
</dbReference>